<name>A0ABY6HQ92_9ARCH</name>
<dbReference type="PANTHER" id="PTHR42687">
    <property type="entry name" value="L-THREONINE 3-DEHYDROGENASE"/>
    <property type="match status" value="1"/>
</dbReference>
<protein>
    <recommendedName>
        <fullName evidence="2">3-beta hydroxysteroid dehydrogenase/isomerase domain-containing protein</fullName>
    </recommendedName>
</protein>
<dbReference type="Proteomes" id="UP001208689">
    <property type="component" value="Chromosome"/>
</dbReference>
<comment type="similarity">
    <text evidence="1">Belongs to the NAD(P)-dependent epimerase/dehydratase family.</text>
</comment>
<reference evidence="3" key="1">
    <citation type="submission" date="2022-09" db="EMBL/GenBank/DDBJ databases">
        <title>Actin cytoskeleton and complex cell architecture in an #Asgard archaeon.</title>
        <authorList>
            <person name="Ponce Toledo R.I."/>
            <person name="Schleper C."/>
            <person name="Rodrigues Oliveira T."/>
            <person name="Wollweber F."/>
            <person name="Xu J."/>
            <person name="Rittmann S."/>
            <person name="Klingl A."/>
            <person name="Pilhofer M."/>
        </authorList>
    </citation>
    <scope>NUCLEOTIDE SEQUENCE</scope>
    <source>
        <strain evidence="3">B-35</strain>
    </source>
</reference>
<dbReference type="PANTHER" id="PTHR42687:SF1">
    <property type="entry name" value="L-THREONINE 3-DEHYDROGENASE, MITOCHONDRIAL"/>
    <property type="match status" value="1"/>
</dbReference>
<dbReference type="EMBL" id="CP104013">
    <property type="protein sequence ID" value="UYP45686.1"/>
    <property type="molecule type" value="Genomic_DNA"/>
</dbReference>
<dbReference type="SUPFAM" id="SSF51735">
    <property type="entry name" value="NAD(P)-binding Rossmann-fold domains"/>
    <property type="match status" value="1"/>
</dbReference>
<organism evidence="3 4">
    <name type="scientific">Candidatus Lokiarchaeum ossiferum</name>
    <dbReference type="NCBI Taxonomy" id="2951803"/>
    <lineage>
        <taxon>Archaea</taxon>
        <taxon>Promethearchaeati</taxon>
        <taxon>Promethearchaeota</taxon>
        <taxon>Promethearchaeia</taxon>
        <taxon>Promethearchaeales</taxon>
        <taxon>Promethearchaeaceae</taxon>
        <taxon>Candidatus Lokiarchaeum</taxon>
    </lineage>
</organism>
<accession>A0ABY6HQ92</accession>
<evidence type="ECO:0000259" key="2">
    <source>
        <dbReference type="Pfam" id="PF01073"/>
    </source>
</evidence>
<feature type="domain" description="3-beta hydroxysteroid dehydrogenase/isomerase" evidence="2">
    <location>
        <begin position="9"/>
        <end position="163"/>
    </location>
</feature>
<dbReference type="Pfam" id="PF01073">
    <property type="entry name" value="3Beta_HSD"/>
    <property type="match status" value="1"/>
</dbReference>
<sequence length="358" mass="40864">MVTHMKILLTGAFGNVGLSTLDELLSRGYYVSVFELDTPKNRKLAHHYGDQIDMIWGDLREFTQVEKAVRDVDIILHVGAIIPPLADKFPELAEAVNVGGTKNILQAMAQQPIPPKIVYTSSISVYGDRRQNPLIKTEDPLKPSKHDLYGQQKLKAERLVRHSGLSWCIFRLTYITSMDKLDLDPLMFEMPLETCIEIADTKDVGLALANAVESEDIWGEILNIAGGQACRTTFGEYLIKMLDLFGLGYDRFPANAFSNEEFHCGFMDTQKSQELLHFQRQTLNDYYKEVAKKAKPTRWLAKLFQPIVRAVIVGRSPYYKIKRRKSPARMTIGQYLKQIKRTYLIMKRSIEIEDTITV</sequence>
<dbReference type="InterPro" id="IPR002225">
    <property type="entry name" value="3Beta_OHSteriod_DH/Estase"/>
</dbReference>
<keyword evidence="4" id="KW-1185">Reference proteome</keyword>
<proteinExistence type="inferred from homology"/>
<dbReference type="InterPro" id="IPR051225">
    <property type="entry name" value="NAD(P)_epim/dehydratase"/>
</dbReference>
<evidence type="ECO:0000313" key="3">
    <source>
        <dbReference type="EMBL" id="UYP45686.1"/>
    </source>
</evidence>
<evidence type="ECO:0000313" key="4">
    <source>
        <dbReference type="Proteomes" id="UP001208689"/>
    </source>
</evidence>
<dbReference type="InterPro" id="IPR036291">
    <property type="entry name" value="NAD(P)-bd_dom_sf"/>
</dbReference>
<gene>
    <name evidence="3" type="ORF">NEF87_001971</name>
</gene>
<dbReference type="Gene3D" id="3.40.50.720">
    <property type="entry name" value="NAD(P)-binding Rossmann-like Domain"/>
    <property type="match status" value="1"/>
</dbReference>
<evidence type="ECO:0000256" key="1">
    <source>
        <dbReference type="ARBA" id="ARBA00007637"/>
    </source>
</evidence>